<proteinExistence type="predicted"/>
<dbReference type="GO" id="GO:0047661">
    <property type="term" value="F:amino-acid racemase activity"/>
    <property type="evidence" value="ECO:0007669"/>
    <property type="project" value="InterPro"/>
</dbReference>
<gene>
    <name evidence="1" type="ORF">ALO_03741</name>
</gene>
<dbReference type="AlphaFoldDB" id="F7NFC1"/>
<dbReference type="RefSeq" id="WP_004092975.1">
    <property type="nucleotide sequence ID" value="NZ_AFGF01000024.1"/>
</dbReference>
<dbReference type="EMBL" id="AFGF01000024">
    <property type="protein sequence ID" value="EGO65246.1"/>
    <property type="molecule type" value="Genomic_DNA"/>
</dbReference>
<dbReference type="eggNOG" id="COG4126">
    <property type="taxonomic scope" value="Bacteria"/>
</dbReference>
<comment type="caution">
    <text evidence="1">The sequence shown here is derived from an EMBL/GenBank/DDBJ whole genome shotgun (WGS) entry which is preliminary data.</text>
</comment>
<dbReference type="OrthoDB" id="9791723at2"/>
<dbReference type="Gene3D" id="3.40.50.1860">
    <property type="match status" value="2"/>
</dbReference>
<sequence length="211" mass="21837">MLAVVRVFSTADPELLSSHSRLLQTRFGLRTVTYCIPDQPFGIHDDASEARAVPKIVTVARQAEAEGAKAIFVSCAADPGVAECRKTVSIPVLGAGSSGAAVSLAVGCRIGVLNLNGPTPPRMARLLGDRLTAHISPENVANTTDLLTPAGRQAALAAAKKLAEQADVIVFACTGFTTIGLAPVLRSSIRIPIIDAVEAGGTVAKQVLYAN</sequence>
<keyword evidence="2" id="KW-1185">Reference proteome</keyword>
<evidence type="ECO:0000313" key="1">
    <source>
        <dbReference type="EMBL" id="EGO65246.1"/>
    </source>
</evidence>
<dbReference type="InterPro" id="IPR001920">
    <property type="entry name" value="Asp/Glu_race"/>
</dbReference>
<accession>F7NFC1</accession>
<evidence type="ECO:0000313" key="2">
    <source>
        <dbReference type="Proteomes" id="UP000003240"/>
    </source>
</evidence>
<name>F7NFC1_9FIRM</name>
<reference evidence="1 2" key="1">
    <citation type="journal article" date="2011" name="EMBO J.">
        <title>Structural diversity of bacterial flagellar motors.</title>
        <authorList>
            <person name="Chen S."/>
            <person name="Beeby M."/>
            <person name="Murphy G.E."/>
            <person name="Leadbetter J.R."/>
            <person name="Hendrixson D.R."/>
            <person name="Briegel A."/>
            <person name="Li Z."/>
            <person name="Shi J."/>
            <person name="Tocheva E.I."/>
            <person name="Muller A."/>
            <person name="Dobro M.J."/>
            <person name="Jensen G.J."/>
        </authorList>
    </citation>
    <scope>NUCLEOTIDE SEQUENCE [LARGE SCALE GENOMIC DNA]</scope>
    <source>
        <strain evidence="1 2">DSM 6540</strain>
    </source>
</reference>
<dbReference type="STRING" id="1009370.ALO_03741"/>
<protein>
    <submittedName>
        <fullName evidence="1">Asp/Glu racemase</fullName>
    </submittedName>
</protein>
<dbReference type="Proteomes" id="UP000003240">
    <property type="component" value="Unassembled WGS sequence"/>
</dbReference>
<organism evidence="1 2">
    <name type="scientific">Acetonema longum DSM 6540</name>
    <dbReference type="NCBI Taxonomy" id="1009370"/>
    <lineage>
        <taxon>Bacteria</taxon>
        <taxon>Bacillati</taxon>
        <taxon>Bacillota</taxon>
        <taxon>Negativicutes</taxon>
        <taxon>Acetonemataceae</taxon>
        <taxon>Acetonema</taxon>
    </lineage>
</organism>
<dbReference type="InterPro" id="IPR015942">
    <property type="entry name" value="Asp/Glu/hydantoin_racemase"/>
</dbReference>
<dbReference type="Pfam" id="PF01177">
    <property type="entry name" value="Asp_Glu_race"/>
    <property type="match status" value="1"/>
</dbReference>